<dbReference type="GO" id="GO:0019277">
    <property type="term" value="P:UDP-N-acetylgalactosamine biosynthetic process"/>
    <property type="evidence" value="ECO:0007669"/>
    <property type="project" value="InterPro"/>
</dbReference>
<keyword evidence="15" id="KW-1185">Reference proteome</keyword>
<evidence type="ECO:0000256" key="2">
    <source>
        <dbReference type="ARBA" id="ARBA00004752"/>
    </source>
</evidence>
<comment type="pathway">
    <text evidence="2 12">Cell wall biogenesis; peptidoglycan biosynthesis.</text>
</comment>
<comment type="catalytic activity">
    <reaction evidence="11 12">
        <text>phosphoenolpyruvate + UDP-N-acetyl-alpha-D-glucosamine = UDP-N-acetyl-3-O-(1-carboxyvinyl)-alpha-D-glucosamine + phosphate</text>
        <dbReference type="Rhea" id="RHEA:18681"/>
        <dbReference type="ChEBI" id="CHEBI:43474"/>
        <dbReference type="ChEBI" id="CHEBI:57705"/>
        <dbReference type="ChEBI" id="CHEBI:58702"/>
        <dbReference type="ChEBI" id="CHEBI:68483"/>
        <dbReference type="EC" id="2.5.1.7"/>
    </reaction>
</comment>
<evidence type="ECO:0000256" key="7">
    <source>
        <dbReference type="ARBA" id="ARBA00022984"/>
    </source>
</evidence>
<reference evidence="14" key="1">
    <citation type="submission" date="2020-08" db="EMBL/GenBank/DDBJ databases">
        <title>Genome public.</title>
        <authorList>
            <person name="Liu C."/>
            <person name="Sun Q."/>
        </authorList>
    </citation>
    <scope>NUCLEOTIDE SEQUENCE</scope>
    <source>
        <strain evidence="14">NSJ-64</strain>
    </source>
</reference>
<keyword evidence="8 12" id="KW-0131">Cell cycle</keyword>
<evidence type="ECO:0000256" key="10">
    <source>
        <dbReference type="ARBA" id="ARBA00038367"/>
    </source>
</evidence>
<dbReference type="Proteomes" id="UP000623678">
    <property type="component" value="Unassembled WGS sequence"/>
</dbReference>
<dbReference type="GO" id="GO:0009252">
    <property type="term" value="P:peptidoglycan biosynthetic process"/>
    <property type="evidence" value="ECO:0007669"/>
    <property type="project" value="UniProtKB-UniRule"/>
</dbReference>
<keyword evidence="4 12" id="KW-0132">Cell division</keyword>
<dbReference type="RefSeq" id="WP_262394316.1">
    <property type="nucleotide sequence ID" value="NZ_JACRTD010000002.1"/>
</dbReference>
<dbReference type="GO" id="GO:0071555">
    <property type="term" value="P:cell wall organization"/>
    <property type="evidence" value="ECO:0007669"/>
    <property type="project" value="UniProtKB-KW"/>
</dbReference>
<dbReference type="NCBIfam" id="NF006873">
    <property type="entry name" value="PRK09369.1"/>
    <property type="match status" value="1"/>
</dbReference>
<evidence type="ECO:0000256" key="3">
    <source>
        <dbReference type="ARBA" id="ARBA00022490"/>
    </source>
</evidence>
<dbReference type="InterPro" id="IPR036968">
    <property type="entry name" value="Enolpyruvate_Tfrase_sf"/>
</dbReference>
<evidence type="ECO:0000256" key="5">
    <source>
        <dbReference type="ARBA" id="ARBA00022679"/>
    </source>
</evidence>
<comment type="subcellular location">
    <subcellularLocation>
        <location evidence="1 12">Cytoplasm</location>
    </subcellularLocation>
</comment>
<name>A0A926EPV3_9FIRM</name>
<keyword evidence="7 12" id="KW-0573">Peptidoglycan synthesis</keyword>
<dbReference type="SUPFAM" id="SSF55205">
    <property type="entry name" value="EPT/RTPC-like"/>
    <property type="match status" value="1"/>
</dbReference>
<feature type="modified residue" description="2-(S-cysteinyl)pyruvic acid O-phosphothioketal" evidence="12">
    <location>
        <position position="115"/>
    </location>
</feature>
<sequence>MEKFLIKGENRLEGELSIHGAKNSALPILAASLLSGECVIHNCPRLTDVDAACNILNYLGSTTKREETSIVVGASNSDNYCIPDDLMRMMRSSIVFLGAIIAKCGRARISMPGGCELGPRPIDLHLSALEKLGVVIEEDHGYLNCSVPGKLRGAHISLPFPSVGATENIMIAACLASGETVITNPAREPEISDLAAFLNACGAKICVTSEGNIHIFGVEKLYPAEHKVISDRIAAATYLSCGAITGGDILLKDVCCEHLAAVLPTFEEMGCTLSIEKDSVRIKSKFPLNPLKCVRTMPYPGFPTDAQSPLMAAACLAQGSSVFVENIFESRYKQVPELLRMGADIKVEGRVAVVHGVQELHSACVRCTDLRGGAAIAVAALAAQGESELLAIEHIDRGYENFENNLQSIGACIVRVNDGKE</sequence>
<feature type="binding site" evidence="12">
    <location>
        <begin position="120"/>
        <end position="124"/>
    </location>
    <ligand>
        <name>UDP-N-acetyl-alpha-D-glucosamine</name>
        <dbReference type="ChEBI" id="CHEBI:57705"/>
    </ligand>
</feature>
<dbReference type="Pfam" id="PF00275">
    <property type="entry name" value="EPSP_synthase"/>
    <property type="match status" value="1"/>
</dbReference>
<feature type="binding site" evidence="12">
    <location>
        <position position="327"/>
    </location>
    <ligand>
        <name>UDP-N-acetyl-alpha-D-glucosamine</name>
        <dbReference type="ChEBI" id="CHEBI:57705"/>
    </ligand>
</feature>
<feature type="binding site" evidence="12">
    <location>
        <position position="305"/>
    </location>
    <ligand>
        <name>UDP-N-acetyl-alpha-D-glucosamine</name>
        <dbReference type="ChEBI" id="CHEBI:57705"/>
    </ligand>
</feature>
<feature type="domain" description="Enolpyruvate transferase" evidence="13">
    <location>
        <begin position="7"/>
        <end position="406"/>
    </location>
</feature>
<dbReference type="AlphaFoldDB" id="A0A926EPV3"/>
<dbReference type="InterPro" id="IPR013792">
    <property type="entry name" value="RNA3'P_cycl/enolpyr_Trfase_a/b"/>
</dbReference>
<dbReference type="GO" id="GO:0051301">
    <property type="term" value="P:cell division"/>
    <property type="evidence" value="ECO:0007669"/>
    <property type="project" value="UniProtKB-KW"/>
</dbReference>
<protein>
    <recommendedName>
        <fullName evidence="12">UDP-N-acetylglucosamine 1-carboxyvinyltransferase</fullName>
        <ecNumber evidence="12">2.5.1.7</ecNumber>
    </recommendedName>
    <alternativeName>
        <fullName evidence="12">Enoylpyruvate transferase</fullName>
    </alternativeName>
    <alternativeName>
        <fullName evidence="12">UDP-N-acetylglucosamine enolpyruvyl transferase</fullName>
        <shortName evidence="12">EPT</shortName>
    </alternativeName>
</protein>
<dbReference type="Gene3D" id="3.65.10.10">
    <property type="entry name" value="Enolpyruvate transferase domain"/>
    <property type="match status" value="2"/>
</dbReference>
<keyword evidence="3 12" id="KW-0963">Cytoplasm</keyword>
<accession>A0A926EPV3</accession>
<evidence type="ECO:0000256" key="12">
    <source>
        <dbReference type="HAMAP-Rule" id="MF_00111"/>
    </source>
</evidence>
<dbReference type="InterPro" id="IPR005750">
    <property type="entry name" value="UDP_GlcNAc_COvinyl_MurA"/>
</dbReference>
<gene>
    <name evidence="12 14" type="primary">murA</name>
    <name evidence="14" type="ORF">H8705_02665</name>
</gene>
<dbReference type="PANTHER" id="PTHR43783:SF1">
    <property type="entry name" value="UDP-N-ACETYLGLUCOSAMINE 1-CARBOXYVINYLTRANSFERASE"/>
    <property type="match status" value="1"/>
</dbReference>
<keyword evidence="12" id="KW-0670">Pyruvate</keyword>
<evidence type="ECO:0000256" key="4">
    <source>
        <dbReference type="ARBA" id="ARBA00022618"/>
    </source>
</evidence>
<evidence type="ECO:0000256" key="11">
    <source>
        <dbReference type="ARBA" id="ARBA00047527"/>
    </source>
</evidence>
<dbReference type="EMBL" id="JACRTD010000002">
    <property type="protein sequence ID" value="MBC8584482.1"/>
    <property type="molecule type" value="Genomic_DNA"/>
</dbReference>
<dbReference type="GO" id="GO:0008360">
    <property type="term" value="P:regulation of cell shape"/>
    <property type="evidence" value="ECO:0007669"/>
    <property type="project" value="UniProtKB-KW"/>
</dbReference>
<comment type="caution">
    <text evidence="14">The sequence shown here is derived from an EMBL/GenBank/DDBJ whole genome shotgun (WGS) entry which is preliminary data.</text>
</comment>
<feature type="active site" description="Proton donor" evidence="12">
    <location>
        <position position="115"/>
    </location>
</feature>
<dbReference type="NCBIfam" id="TIGR01072">
    <property type="entry name" value="murA"/>
    <property type="match status" value="1"/>
</dbReference>
<dbReference type="GO" id="GO:0008760">
    <property type="term" value="F:UDP-N-acetylglucosamine 1-carboxyvinyltransferase activity"/>
    <property type="evidence" value="ECO:0007669"/>
    <property type="project" value="UniProtKB-UniRule"/>
</dbReference>
<evidence type="ECO:0000256" key="8">
    <source>
        <dbReference type="ARBA" id="ARBA00023306"/>
    </source>
</evidence>
<comment type="similarity">
    <text evidence="10 12">Belongs to the EPSP synthase family. MurA subfamily.</text>
</comment>
<dbReference type="HAMAP" id="MF_00111">
    <property type="entry name" value="MurA"/>
    <property type="match status" value="1"/>
</dbReference>
<dbReference type="GO" id="GO:0005737">
    <property type="term" value="C:cytoplasm"/>
    <property type="evidence" value="ECO:0007669"/>
    <property type="project" value="UniProtKB-SubCell"/>
</dbReference>
<dbReference type="PANTHER" id="PTHR43783">
    <property type="entry name" value="UDP-N-ACETYLGLUCOSAMINE 1-CARBOXYVINYLTRANSFERASE"/>
    <property type="match status" value="1"/>
</dbReference>
<dbReference type="EC" id="2.5.1.7" evidence="12"/>
<evidence type="ECO:0000256" key="1">
    <source>
        <dbReference type="ARBA" id="ARBA00004496"/>
    </source>
</evidence>
<comment type="function">
    <text evidence="12">Cell wall formation. Adds enolpyruvyl to UDP-N-acetylglucosamine.</text>
</comment>
<feature type="binding site" evidence="12">
    <location>
        <begin position="22"/>
        <end position="23"/>
    </location>
    <ligand>
        <name>phosphoenolpyruvate</name>
        <dbReference type="ChEBI" id="CHEBI:58702"/>
    </ligand>
</feature>
<evidence type="ECO:0000259" key="13">
    <source>
        <dbReference type="Pfam" id="PF00275"/>
    </source>
</evidence>
<dbReference type="InterPro" id="IPR050068">
    <property type="entry name" value="MurA_subfamily"/>
</dbReference>
<dbReference type="InterPro" id="IPR001986">
    <property type="entry name" value="Enolpyruvate_Tfrase_dom"/>
</dbReference>
<evidence type="ECO:0000313" key="15">
    <source>
        <dbReference type="Proteomes" id="UP000623678"/>
    </source>
</evidence>
<evidence type="ECO:0000256" key="6">
    <source>
        <dbReference type="ARBA" id="ARBA00022960"/>
    </source>
</evidence>
<evidence type="ECO:0000313" key="14">
    <source>
        <dbReference type="EMBL" id="MBC8584482.1"/>
    </source>
</evidence>
<proteinExistence type="inferred from homology"/>
<keyword evidence="6 12" id="KW-0133">Cell shape</keyword>
<organism evidence="14 15">
    <name type="scientific">Youxingia wuxianensis</name>
    <dbReference type="NCBI Taxonomy" id="2763678"/>
    <lineage>
        <taxon>Bacteria</taxon>
        <taxon>Bacillati</taxon>
        <taxon>Bacillota</taxon>
        <taxon>Clostridia</taxon>
        <taxon>Eubacteriales</taxon>
        <taxon>Oscillospiraceae</taxon>
        <taxon>Youxingia</taxon>
    </lineage>
</organism>
<keyword evidence="9 12" id="KW-0961">Cell wall biogenesis/degradation</keyword>
<feature type="binding site" evidence="12">
    <location>
        <position position="91"/>
    </location>
    <ligand>
        <name>UDP-N-acetyl-alpha-D-glucosamine</name>
        <dbReference type="ChEBI" id="CHEBI:57705"/>
    </ligand>
</feature>
<comment type="caution">
    <text evidence="12">Lacks conserved residue(s) required for the propagation of feature annotation.</text>
</comment>
<evidence type="ECO:0000256" key="9">
    <source>
        <dbReference type="ARBA" id="ARBA00023316"/>
    </source>
</evidence>
<dbReference type="CDD" id="cd01555">
    <property type="entry name" value="UdpNAET"/>
    <property type="match status" value="1"/>
</dbReference>
<keyword evidence="5 12" id="KW-0808">Transferase</keyword>